<evidence type="ECO:0000256" key="2">
    <source>
        <dbReference type="PROSITE-ProRule" id="PRU00708"/>
    </source>
</evidence>
<accession>A0A834ZR48</accession>
<feature type="region of interest" description="Disordered" evidence="3">
    <location>
        <begin position="723"/>
        <end position="785"/>
    </location>
</feature>
<dbReference type="Proteomes" id="UP000655225">
    <property type="component" value="Unassembled WGS sequence"/>
</dbReference>
<organism evidence="5 6">
    <name type="scientific">Tetracentron sinense</name>
    <name type="common">Spur-leaf</name>
    <dbReference type="NCBI Taxonomy" id="13715"/>
    <lineage>
        <taxon>Eukaryota</taxon>
        <taxon>Viridiplantae</taxon>
        <taxon>Streptophyta</taxon>
        <taxon>Embryophyta</taxon>
        <taxon>Tracheophyta</taxon>
        <taxon>Spermatophyta</taxon>
        <taxon>Magnoliopsida</taxon>
        <taxon>Trochodendrales</taxon>
        <taxon>Trochodendraceae</taxon>
        <taxon>Tetracentron</taxon>
    </lineage>
</organism>
<dbReference type="PROSITE" id="PS51375">
    <property type="entry name" value="PPR"/>
    <property type="match status" value="3"/>
</dbReference>
<evidence type="ECO:0000259" key="4">
    <source>
        <dbReference type="Pfam" id="PF25597"/>
    </source>
</evidence>
<dbReference type="PANTHER" id="PTHR47926:SF449">
    <property type="entry name" value="PENTATRICOPEPTIDE REPEAT-CONTAINING PROTEIN"/>
    <property type="match status" value="1"/>
</dbReference>
<dbReference type="InterPro" id="IPR011990">
    <property type="entry name" value="TPR-like_helical_dom_sf"/>
</dbReference>
<keyword evidence="6" id="KW-1185">Reference proteome</keyword>
<keyword evidence="1" id="KW-0677">Repeat</keyword>
<reference evidence="5 6" key="1">
    <citation type="submission" date="2020-04" db="EMBL/GenBank/DDBJ databases">
        <title>Plant Genome Project.</title>
        <authorList>
            <person name="Zhang R.-G."/>
        </authorList>
    </citation>
    <scope>NUCLEOTIDE SEQUENCE [LARGE SCALE GENOMIC DNA]</scope>
    <source>
        <strain evidence="5">YNK0</strain>
        <tissue evidence="5">Leaf</tissue>
    </source>
</reference>
<dbReference type="InterPro" id="IPR002885">
    <property type="entry name" value="PPR_rpt"/>
</dbReference>
<name>A0A834ZR48_TETSI</name>
<dbReference type="Pfam" id="PF01535">
    <property type="entry name" value="PPR"/>
    <property type="match status" value="6"/>
</dbReference>
<dbReference type="EMBL" id="JABCRI010000001">
    <property type="protein sequence ID" value="KAF8412514.1"/>
    <property type="molecule type" value="Genomic_DNA"/>
</dbReference>
<feature type="repeat" description="PPR" evidence="2">
    <location>
        <begin position="126"/>
        <end position="160"/>
    </location>
</feature>
<dbReference type="GO" id="GO:0003723">
    <property type="term" value="F:RNA binding"/>
    <property type="evidence" value="ECO:0007669"/>
    <property type="project" value="InterPro"/>
</dbReference>
<dbReference type="Pfam" id="PF20431">
    <property type="entry name" value="E_motif"/>
    <property type="match status" value="1"/>
</dbReference>
<dbReference type="AlphaFoldDB" id="A0A834ZR48"/>
<evidence type="ECO:0000313" key="5">
    <source>
        <dbReference type="EMBL" id="KAF8412514.1"/>
    </source>
</evidence>
<dbReference type="InterPro" id="IPR046848">
    <property type="entry name" value="E_motif"/>
</dbReference>
<protein>
    <recommendedName>
        <fullName evidence="4">Retroviral polymerase SH3-like domain-containing protein</fullName>
    </recommendedName>
</protein>
<dbReference type="Pfam" id="PF25597">
    <property type="entry name" value="SH3_retrovirus"/>
    <property type="match status" value="1"/>
</dbReference>
<proteinExistence type="predicted"/>
<dbReference type="InterPro" id="IPR046960">
    <property type="entry name" value="PPR_At4g14850-like_plant"/>
</dbReference>
<dbReference type="NCBIfam" id="TIGR00756">
    <property type="entry name" value="PPR"/>
    <property type="match status" value="3"/>
</dbReference>
<feature type="repeat" description="PPR" evidence="2">
    <location>
        <begin position="228"/>
        <end position="262"/>
    </location>
</feature>
<dbReference type="FunFam" id="1.25.40.10:FF:000184">
    <property type="entry name" value="Pentatricopeptide repeat-containing protein, chloroplastic"/>
    <property type="match status" value="1"/>
</dbReference>
<evidence type="ECO:0000256" key="3">
    <source>
        <dbReference type="SAM" id="MobiDB-lite"/>
    </source>
</evidence>
<feature type="compositionally biased region" description="Polar residues" evidence="3">
    <location>
        <begin position="748"/>
        <end position="761"/>
    </location>
</feature>
<dbReference type="OrthoDB" id="1881423at2759"/>
<dbReference type="InterPro" id="IPR057670">
    <property type="entry name" value="SH3_retrovirus"/>
</dbReference>
<dbReference type="Pfam" id="PF13041">
    <property type="entry name" value="PPR_2"/>
    <property type="match status" value="1"/>
</dbReference>
<evidence type="ECO:0000256" key="1">
    <source>
        <dbReference type="ARBA" id="ARBA00022737"/>
    </source>
</evidence>
<feature type="domain" description="Retroviral polymerase SH3-like" evidence="4">
    <location>
        <begin position="653"/>
        <end position="703"/>
    </location>
</feature>
<evidence type="ECO:0000313" key="6">
    <source>
        <dbReference type="Proteomes" id="UP000655225"/>
    </source>
</evidence>
<feature type="repeat" description="PPR" evidence="2">
    <location>
        <begin position="329"/>
        <end position="363"/>
    </location>
</feature>
<dbReference type="Gene3D" id="1.25.40.10">
    <property type="entry name" value="Tetratricopeptide repeat domain"/>
    <property type="match status" value="4"/>
</dbReference>
<gene>
    <name evidence="5" type="ORF">HHK36_000482</name>
</gene>
<sequence length="785" mass="86614">MSRRQKYIPFLILPSKAKLILRYPPSKTTLSTSIEKSLVAHYSSSILSLHSPAKIDFVKPDEYALAYAIKGASSNSPNDGKQIHTVVVKFGFCHFTILMTALTNFNLKCGCLEEARRLFDEMPERDVVTWTSMIVGYAQHQHYAKSLELFHKMSVTDAIPNGYSFSGALSACGGLQALRQGQQIHAHVLTSGILGESIVLQNNLLNMYSRCQSVGCACKLFDSMATKRIIAWNEMISGHLQCEQREEALKLFASMVSSGVKPDNFSYAICTDVCADLASLKQGSQIHACILKSGFQLDLIIGNALVDMYAKCGCIDSAKLVFDSMPFKDTLIWTTMISAFGKHSRFKEVLTMFEQMPGLNIRRDGITYLTVLWACSHGGMVNQGLDYFESMTKEDLISAGPEHYACMVDLLCRSGHLPQALEFIKMMPLKPSVGLWSAFLNSCRLYRNIELAQLAAGQLLELNREDPSKFVVLSSIYAAEHDWNKTEKLREGMRSANMKKEPGCSWVELKNGVHVFLTADRSNPEMCDILLTLNSTDTGIVAGVCINGGFENGTGIGIGSLLFALGKDLKTANGESLPITAVGDISPSPPLQNVFYSPSLSANLISIGRLVDNDCDVSFSRSGCIVKDQVSGKIIVTGPKCGRLFPLRLPTSPRKRNKLTAQSVKSAFLGIAPNQKGFLCYDPLNHKLRTSWNVVFLENQYFFQLHMESSSLPLMSLLPDFSDDESPSLPTSRFTPGFVYERRRRPNESTNGTCHDSTSAPASDIVPQPLRRNVVHGSDSPENDK</sequence>
<comment type="caution">
    <text evidence="5">The sequence shown here is derived from an EMBL/GenBank/DDBJ whole genome shotgun (WGS) entry which is preliminary data.</text>
</comment>
<dbReference type="FunFam" id="1.25.40.10:FF:000196">
    <property type="entry name" value="Pentatricopeptide repeat-containing protein At4g14850"/>
    <property type="match status" value="1"/>
</dbReference>
<dbReference type="PANTHER" id="PTHR47926">
    <property type="entry name" value="PENTATRICOPEPTIDE REPEAT-CONTAINING PROTEIN"/>
    <property type="match status" value="1"/>
</dbReference>
<dbReference type="GO" id="GO:0009451">
    <property type="term" value="P:RNA modification"/>
    <property type="evidence" value="ECO:0007669"/>
    <property type="project" value="InterPro"/>
</dbReference>